<keyword evidence="1" id="KW-0812">Transmembrane</keyword>
<dbReference type="AlphaFoldDB" id="A0A7W8E2F8"/>
<accession>A0A7W8E2F8</accession>
<evidence type="ECO:0008006" key="4">
    <source>
        <dbReference type="Google" id="ProtNLM"/>
    </source>
</evidence>
<keyword evidence="1" id="KW-1133">Transmembrane helix</keyword>
<dbReference type="RefSeq" id="WP_246408845.1">
    <property type="nucleotide sequence ID" value="NZ_JACHIP010000002.1"/>
</dbReference>
<evidence type="ECO:0000256" key="1">
    <source>
        <dbReference type="SAM" id="Phobius"/>
    </source>
</evidence>
<comment type="caution">
    <text evidence="2">The sequence shown here is derived from an EMBL/GenBank/DDBJ whole genome shotgun (WGS) entry which is preliminary data.</text>
</comment>
<name>A0A7W8E2F8_9BACT</name>
<dbReference type="EMBL" id="JACHIP010000002">
    <property type="protein sequence ID" value="MBB5056838.1"/>
    <property type="molecule type" value="Genomic_DNA"/>
</dbReference>
<evidence type="ECO:0000313" key="2">
    <source>
        <dbReference type="EMBL" id="MBB5056838.1"/>
    </source>
</evidence>
<keyword evidence="1" id="KW-0472">Membrane</keyword>
<feature type="transmembrane region" description="Helical" evidence="1">
    <location>
        <begin position="160"/>
        <end position="177"/>
    </location>
</feature>
<evidence type="ECO:0000313" key="3">
    <source>
        <dbReference type="Proteomes" id="UP000540989"/>
    </source>
</evidence>
<sequence length="446" mass="49645">MNFGANSLLEECLDEPSIDERRSLIERVASSPQLRRSARLRDFLLYVGGQSLKGGQPELHEQEIGAKVFGRAPSYDRSQDNIVRVNATELRKRIETYFATDGSHETLILEIPRGGYKPVFHRRQAEVFFLPTPSPEVARVDELPKASPASVLRIGIRAHLVWAVIAVALTVICALLLRQNLALRSSGGQWSGRPEVEAFWKGFVKGQQEIDVVLPDASVTLSEEVTHQRMTLTDYLNHNYVQQELTAPLSADRVSDLHSIFDHNLVTLGDFHAAQQILALPTLAPMLHLVLSRYYTADSIQRNSFILLGGRKANPWMGLFTDRMNFNVDFGPHNETFVTNRHPHTGEQPTYTAWTDPSGSTTVYSVIAYLPNLSHTGSVIVLAGTDSSATSAAAEFLTSENSMTGFRSMLHAEKLPYFEVLLKSSRVSGTLFSSEMVGYRTYPETP</sequence>
<keyword evidence="3" id="KW-1185">Reference proteome</keyword>
<organism evidence="2 3">
    <name type="scientific">Granulicella aggregans</name>
    <dbReference type="NCBI Taxonomy" id="474949"/>
    <lineage>
        <taxon>Bacteria</taxon>
        <taxon>Pseudomonadati</taxon>
        <taxon>Acidobacteriota</taxon>
        <taxon>Terriglobia</taxon>
        <taxon>Terriglobales</taxon>
        <taxon>Acidobacteriaceae</taxon>
        <taxon>Granulicella</taxon>
    </lineage>
</organism>
<reference evidence="2 3" key="1">
    <citation type="submission" date="2020-08" db="EMBL/GenBank/DDBJ databases">
        <title>Genomic Encyclopedia of Type Strains, Phase IV (KMG-V): Genome sequencing to study the core and pangenomes of soil and plant-associated prokaryotes.</title>
        <authorList>
            <person name="Whitman W."/>
        </authorList>
    </citation>
    <scope>NUCLEOTIDE SEQUENCE [LARGE SCALE GENOMIC DNA]</scope>
    <source>
        <strain evidence="2 3">M8UP14</strain>
    </source>
</reference>
<dbReference type="Proteomes" id="UP000540989">
    <property type="component" value="Unassembled WGS sequence"/>
</dbReference>
<gene>
    <name evidence="2" type="ORF">HDF16_001523</name>
</gene>
<protein>
    <recommendedName>
        <fullName evidence="4">Adenylate cyclase</fullName>
    </recommendedName>
</protein>
<proteinExistence type="predicted"/>